<comment type="caution">
    <text evidence="2">The sequence shown here is derived from an EMBL/GenBank/DDBJ whole genome shotgun (WGS) entry which is preliminary data.</text>
</comment>
<dbReference type="GeneID" id="79268140"/>
<protein>
    <submittedName>
        <fullName evidence="2">CaiB/BaiF CoA transferase family protein</fullName>
    </submittedName>
</protein>
<name>A0ABD5ZSI2_9EURY</name>
<evidence type="ECO:0000313" key="2">
    <source>
        <dbReference type="EMBL" id="MFC7236421.1"/>
    </source>
</evidence>
<dbReference type="PANTHER" id="PTHR48207">
    <property type="entry name" value="SUCCINATE--HYDROXYMETHYLGLUTARATE COA-TRANSFERASE"/>
    <property type="match status" value="1"/>
</dbReference>
<gene>
    <name evidence="2" type="ORF">ACFQJ4_13975</name>
</gene>
<evidence type="ECO:0000313" key="3">
    <source>
        <dbReference type="Proteomes" id="UP001596398"/>
    </source>
</evidence>
<dbReference type="InterPro" id="IPR003673">
    <property type="entry name" value="CoA-Trfase_fam_III"/>
</dbReference>
<dbReference type="InterPro" id="IPR044855">
    <property type="entry name" value="CoA-Trfase_III_dom3_sf"/>
</dbReference>
<dbReference type="Pfam" id="PF02515">
    <property type="entry name" value="CoA_transf_3"/>
    <property type="match status" value="1"/>
</dbReference>
<reference evidence="2 3" key="1">
    <citation type="journal article" date="2019" name="Int. J. Syst. Evol. Microbiol.">
        <title>The Global Catalogue of Microorganisms (GCM) 10K type strain sequencing project: providing services to taxonomists for standard genome sequencing and annotation.</title>
        <authorList>
            <consortium name="The Broad Institute Genomics Platform"/>
            <consortium name="The Broad Institute Genome Sequencing Center for Infectious Disease"/>
            <person name="Wu L."/>
            <person name="Ma J."/>
        </authorList>
    </citation>
    <scope>NUCLEOTIDE SEQUENCE [LARGE SCALE GENOMIC DNA]</scope>
    <source>
        <strain evidence="2 3">DT85</strain>
    </source>
</reference>
<dbReference type="RefSeq" id="WP_276234578.1">
    <property type="nucleotide sequence ID" value="NZ_CP119802.1"/>
</dbReference>
<keyword evidence="1 2" id="KW-0808">Transferase</keyword>
<dbReference type="PANTHER" id="PTHR48207:SF3">
    <property type="entry name" value="SUCCINATE--HYDROXYMETHYLGLUTARATE COA-TRANSFERASE"/>
    <property type="match status" value="1"/>
</dbReference>
<dbReference type="GO" id="GO:0016740">
    <property type="term" value="F:transferase activity"/>
    <property type="evidence" value="ECO:0007669"/>
    <property type="project" value="UniProtKB-KW"/>
</dbReference>
<proteinExistence type="predicted"/>
<sequence>MSGPLDGLRVLDLSGMIAGGFATVTLADHGADVVMVEHPEHGDPIRDWPPFDGDLSLWWKALARNKRCVTLDMKTDEGRALALELAADADVVVENFRPGTLESWGLGPDALRDENEDLVVVRISGYGQTGPMAERPGFGTVAEAMSGFAHVNGFPDSEPLLPPISLADLAAGHYAAMGAVFGVFDRLTGGEGRVVDVSLYESLFRMFPSVPEKYDRLGETDERTGNRHPNAAPRNVYAAEDGYVALSASSQPIWERVAECIGHPELVEDDRFATNRDRVEHVAALDEYVAAWMADRSAEEAVAALTEAGAVASVIYDIEDVYADEQYAARDDIVTVEDADLGPVDTHGVVPKFSGDPGEVSHLGPGHGEHNDEVYLDEVGLDPDTYESLRAEDVI</sequence>
<accession>A0ABD5ZSI2</accession>
<evidence type="ECO:0000256" key="1">
    <source>
        <dbReference type="ARBA" id="ARBA00022679"/>
    </source>
</evidence>
<dbReference type="InterPro" id="IPR050483">
    <property type="entry name" value="CoA-transferase_III_domain"/>
</dbReference>
<organism evidence="2 3">
    <name type="scientific">Halosegnis marinus</name>
    <dbReference type="NCBI Taxonomy" id="3034023"/>
    <lineage>
        <taxon>Archaea</taxon>
        <taxon>Methanobacteriati</taxon>
        <taxon>Methanobacteriota</taxon>
        <taxon>Stenosarchaea group</taxon>
        <taxon>Halobacteria</taxon>
        <taxon>Halobacteriales</taxon>
        <taxon>Natronomonadaceae</taxon>
        <taxon>Halosegnis</taxon>
    </lineage>
</organism>
<dbReference type="EMBL" id="JBHTAP010000001">
    <property type="protein sequence ID" value="MFC7236421.1"/>
    <property type="molecule type" value="Genomic_DNA"/>
</dbReference>
<dbReference type="Gene3D" id="3.30.1540.10">
    <property type="entry name" value="formyl-coa transferase, domain 3"/>
    <property type="match status" value="1"/>
</dbReference>
<dbReference type="InterPro" id="IPR023606">
    <property type="entry name" value="CoA-Trfase_III_dom_1_sf"/>
</dbReference>
<dbReference type="Proteomes" id="UP001596398">
    <property type="component" value="Unassembled WGS sequence"/>
</dbReference>
<dbReference type="SUPFAM" id="SSF89796">
    <property type="entry name" value="CoA-transferase family III (CaiB/BaiF)"/>
    <property type="match status" value="1"/>
</dbReference>
<dbReference type="Gene3D" id="3.40.50.10540">
    <property type="entry name" value="Crotonobetainyl-coa:carnitine coa-transferase, domain 1"/>
    <property type="match status" value="1"/>
</dbReference>
<dbReference type="AlphaFoldDB" id="A0ABD5ZSI2"/>
<keyword evidence="3" id="KW-1185">Reference proteome</keyword>